<organism evidence="1 2">
    <name type="scientific">Gordonia insulae</name>
    <dbReference type="NCBI Taxonomy" id="2420509"/>
    <lineage>
        <taxon>Bacteria</taxon>
        <taxon>Bacillati</taxon>
        <taxon>Actinomycetota</taxon>
        <taxon>Actinomycetes</taxon>
        <taxon>Mycobacteriales</taxon>
        <taxon>Gordoniaceae</taxon>
        <taxon>Gordonia</taxon>
    </lineage>
</organism>
<dbReference type="OrthoDB" id="129343at2"/>
<accession>A0A3G8JKL0</accession>
<dbReference type="KEGG" id="gom:D7316_01665"/>
<dbReference type="Proteomes" id="UP000271469">
    <property type="component" value="Chromosome"/>
</dbReference>
<dbReference type="SUPFAM" id="SSF54427">
    <property type="entry name" value="NTF2-like"/>
    <property type="match status" value="1"/>
</dbReference>
<evidence type="ECO:0000313" key="1">
    <source>
        <dbReference type="EMBL" id="AZG45072.1"/>
    </source>
</evidence>
<dbReference type="InterPro" id="IPR032710">
    <property type="entry name" value="NTF2-like_dom_sf"/>
</dbReference>
<sequence length="175" mass="19379">MTQTSDAVNVAVRAVTIMGTGTRADIEAVTHQDMVNREAIDEPPACRGTGPDAVWATALWLRSAFADLHHEPHEVVAEGDLVVIHTTMSGRHTGPFVVYDENASVKHAFAPTGRTFAVTQTHWVRMRDGLCIEHWANRDDMGMGEQLGWVPPTPRYLLKCLRAKREAVRADKVAR</sequence>
<gene>
    <name evidence="1" type="primary">dnrD</name>
    <name evidence="1" type="ORF">D7316_01665</name>
</gene>
<dbReference type="EC" id="5.5.1.23" evidence="1"/>
<dbReference type="EMBL" id="CP033972">
    <property type="protein sequence ID" value="AZG45072.1"/>
    <property type="molecule type" value="Genomic_DNA"/>
</dbReference>
<proteinExistence type="predicted"/>
<dbReference type="GO" id="GO:0030638">
    <property type="term" value="P:polyketide metabolic process"/>
    <property type="evidence" value="ECO:0007669"/>
    <property type="project" value="InterPro"/>
</dbReference>
<dbReference type="Pfam" id="PF07366">
    <property type="entry name" value="SnoaL"/>
    <property type="match status" value="1"/>
</dbReference>
<reference evidence="1 2" key="1">
    <citation type="submission" date="2018-11" db="EMBL/GenBank/DDBJ databases">
        <title>Gordonia insulae sp. nov., isolated from an island soil.</title>
        <authorList>
            <person name="Kim Y.S."/>
            <person name="Kim S.B."/>
        </authorList>
    </citation>
    <scope>NUCLEOTIDE SEQUENCE [LARGE SCALE GENOMIC DNA]</scope>
    <source>
        <strain evidence="1 2">MMS17-SY073</strain>
    </source>
</reference>
<dbReference type="InterPro" id="IPR009959">
    <property type="entry name" value="Cyclase_SnoaL-like"/>
</dbReference>
<dbReference type="RefSeq" id="WP_124707847.1">
    <property type="nucleotide sequence ID" value="NZ_CP033972.1"/>
</dbReference>
<dbReference type="Gene3D" id="3.10.450.50">
    <property type="match status" value="1"/>
</dbReference>
<dbReference type="AlphaFoldDB" id="A0A3G8JKL0"/>
<dbReference type="GO" id="GO:0016853">
    <property type="term" value="F:isomerase activity"/>
    <property type="evidence" value="ECO:0007669"/>
    <property type="project" value="UniProtKB-KW"/>
</dbReference>
<keyword evidence="2" id="KW-1185">Reference proteome</keyword>
<evidence type="ECO:0000313" key="2">
    <source>
        <dbReference type="Proteomes" id="UP000271469"/>
    </source>
</evidence>
<name>A0A3G8JKL0_9ACTN</name>
<protein>
    <submittedName>
        <fullName evidence="1">Aklanonic acid methyl ester cyclase DnrD</fullName>
        <ecNumber evidence="1">5.5.1.23</ecNumber>
    </submittedName>
</protein>
<keyword evidence="1" id="KW-0413">Isomerase</keyword>